<evidence type="ECO:0000313" key="3">
    <source>
        <dbReference type="Proteomes" id="UP000226192"/>
    </source>
</evidence>
<protein>
    <submittedName>
        <fullName evidence="2">Uncharacterized protein</fullName>
    </submittedName>
</protein>
<dbReference type="EMBL" id="NJET01000054">
    <property type="protein sequence ID" value="PHH63212.1"/>
    <property type="molecule type" value="Genomic_DNA"/>
</dbReference>
<organism evidence="2 3">
    <name type="scientific">Ophiocordyceps australis</name>
    <dbReference type="NCBI Taxonomy" id="1399860"/>
    <lineage>
        <taxon>Eukaryota</taxon>
        <taxon>Fungi</taxon>
        <taxon>Dikarya</taxon>
        <taxon>Ascomycota</taxon>
        <taxon>Pezizomycotina</taxon>
        <taxon>Sordariomycetes</taxon>
        <taxon>Hypocreomycetidae</taxon>
        <taxon>Hypocreales</taxon>
        <taxon>Ophiocordycipitaceae</taxon>
        <taxon>Ophiocordyceps</taxon>
    </lineage>
</organism>
<name>A0A2C5Y7I1_9HYPO</name>
<feature type="compositionally biased region" description="Polar residues" evidence="1">
    <location>
        <begin position="196"/>
        <end position="209"/>
    </location>
</feature>
<evidence type="ECO:0000256" key="1">
    <source>
        <dbReference type="SAM" id="MobiDB-lite"/>
    </source>
</evidence>
<comment type="caution">
    <text evidence="2">The sequence shown here is derived from an EMBL/GenBank/DDBJ whole genome shotgun (WGS) entry which is preliminary data.</text>
</comment>
<keyword evidence="3" id="KW-1185">Reference proteome</keyword>
<gene>
    <name evidence="2" type="ORF">CDD81_6164</name>
</gene>
<accession>A0A2C5Y7I1</accession>
<feature type="compositionally biased region" description="Low complexity" evidence="1">
    <location>
        <begin position="42"/>
        <end position="52"/>
    </location>
</feature>
<dbReference type="AlphaFoldDB" id="A0A2C5Y7I1"/>
<proteinExistence type="predicted"/>
<reference evidence="2 3" key="1">
    <citation type="submission" date="2017-06" db="EMBL/GenBank/DDBJ databases">
        <title>Ant-infecting Ophiocordyceps genomes reveal a high diversity of potential behavioral manipulation genes and a possible major role for enterotoxins.</title>
        <authorList>
            <person name="De Bekker C."/>
            <person name="Evans H.C."/>
            <person name="Brachmann A."/>
            <person name="Hughes D.P."/>
        </authorList>
    </citation>
    <scope>NUCLEOTIDE SEQUENCE [LARGE SCALE GENOMIC DNA]</scope>
    <source>
        <strain evidence="2 3">Map64</strain>
    </source>
</reference>
<dbReference type="Proteomes" id="UP000226192">
    <property type="component" value="Unassembled WGS sequence"/>
</dbReference>
<evidence type="ECO:0000313" key="2">
    <source>
        <dbReference type="EMBL" id="PHH63212.1"/>
    </source>
</evidence>
<feature type="region of interest" description="Disordered" evidence="1">
    <location>
        <begin position="196"/>
        <end position="224"/>
    </location>
</feature>
<feature type="region of interest" description="Disordered" evidence="1">
    <location>
        <begin position="248"/>
        <end position="271"/>
    </location>
</feature>
<feature type="region of interest" description="Disordered" evidence="1">
    <location>
        <begin position="19"/>
        <end position="52"/>
    </location>
</feature>
<sequence length="308" mass="32833">MWRGRRFRRRAALTRAAVDSDRHVEGGWGNKGRMQRKAAQTAAGADGSSDCAGSHYGAQAAATAANGTSEGPGRERGRERATAAFSGGYVTARGSETASWPTAPGESAAELAKGFPGAEVREHRHQSHGRYVAEPDAGWLRGWTSRHHWPRLALPCIAAWAGELAKEHTSGATSSSSCYATLPPRTGSIQEIETAQRSRVASSVPSQTLDGPMTSPELKRPTTQPTAATIALYIPSSVRYKGSKCFSATARAGPPQPQRRRRHAGAAEVGTSIPLAPRRELVLPELVLPELLLPDPLNLRLSSRGFSS</sequence>